<dbReference type="Pfam" id="PF00858">
    <property type="entry name" value="ASC"/>
    <property type="match status" value="1"/>
</dbReference>
<keyword evidence="5" id="KW-1133">Transmembrane helix</keyword>
<reference evidence="12 13" key="1">
    <citation type="submission" date="2021-04" db="EMBL/GenBank/DDBJ databases">
        <authorList>
            <person name="Bliznina A."/>
        </authorList>
    </citation>
    <scope>NUCLEOTIDE SEQUENCE [LARGE SCALE GENOMIC DNA]</scope>
</reference>
<protein>
    <submittedName>
        <fullName evidence="12">Oidioi.mRNA.OKI2018_I69.chr2.g3980.t1.cds</fullName>
    </submittedName>
</protein>
<keyword evidence="3 11" id="KW-0894">Sodium channel</keyword>
<dbReference type="EMBL" id="OU015567">
    <property type="protein sequence ID" value="CAG5109446.1"/>
    <property type="molecule type" value="Genomic_DNA"/>
</dbReference>
<evidence type="ECO:0000256" key="3">
    <source>
        <dbReference type="ARBA" id="ARBA00022461"/>
    </source>
</evidence>
<evidence type="ECO:0000256" key="10">
    <source>
        <dbReference type="ARBA" id="ARBA00023303"/>
    </source>
</evidence>
<keyword evidence="4 11" id="KW-0812">Transmembrane</keyword>
<comment type="subcellular location">
    <subcellularLocation>
        <location evidence="1">Membrane</location>
        <topology evidence="1">Multi-pass membrane protein</topology>
    </subcellularLocation>
</comment>
<evidence type="ECO:0000256" key="2">
    <source>
        <dbReference type="ARBA" id="ARBA00022448"/>
    </source>
</evidence>
<sequence length="287" mass="33267">MSVVRKNEKAKRFKRITLASLVIFGLLGSSIAFYQCVREYLSFEIHTEQKFVEVREQPFPTVTLCLNSMHSKEKIREYYPELEYILDLLYFNQQMNEETLQEIKSGHLAGNSDWRNYDEVIIVEELLRSTTMWEFVNKTSSHFMVSACRAGSVDCSERTGVWKDDFFEQGRCKTFSGSSARYLDLIMIYNRTDWTVGWSSFYDGITLYYSENTYKNDAISKPMIFNRMITNPTNAAVVGLSKTKNAKLGKPYSQCVKNGTLKYSSAEYTMDSCLHECKGNKNYLVHN</sequence>
<organism evidence="12 13">
    <name type="scientific">Oikopleura dioica</name>
    <name type="common">Tunicate</name>
    <dbReference type="NCBI Taxonomy" id="34765"/>
    <lineage>
        <taxon>Eukaryota</taxon>
        <taxon>Metazoa</taxon>
        <taxon>Chordata</taxon>
        <taxon>Tunicata</taxon>
        <taxon>Appendicularia</taxon>
        <taxon>Copelata</taxon>
        <taxon>Oikopleuridae</taxon>
        <taxon>Oikopleura</taxon>
    </lineage>
</organism>
<keyword evidence="2 11" id="KW-0813">Transport</keyword>
<keyword evidence="7 11" id="KW-0406">Ion transport</keyword>
<evidence type="ECO:0000313" key="12">
    <source>
        <dbReference type="EMBL" id="CAG5109446.1"/>
    </source>
</evidence>
<keyword evidence="13" id="KW-1185">Reference proteome</keyword>
<evidence type="ECO:0000313" key="13">
    <source>
        <dbReference type="Proteomes" id="UP001158576"/>
    </source>
</evidence>
<keyword evidence="9 11" id="KW-0739">Sodium transport</keyword>
<evidence type="ECO:0000256" key="6">
    <source>
        <dbReference type="ARBA" id="ARBA00023053"/>
    </source>
</evidence>
<evidence type="ECO:0000256" key="7">
    <source>
        <dbReference type="ARBA" id="ARBA00023065"/>
    </source>
</evidence>
<gene>
    <name evidence="12" type="ORF">OKIOD_LOCUS12745</name>
</gene>
<dbReference type="PANTHER" id="PTHR11690">
    <property type="entry name" value="AMILORIDE-SENSITIVE SODIUM CHANNEL-RELATED"/>
    <property type="match status" value="1"/>
</dbReference>
<dbReference type="InterPro" id="IPR001873">
    <property type="entry name" value="ENaC"/>
</dbReference>
<comment type="similarity">
    <text evidence="11">Belongs to the amiloride-sensitive sodium channel (TC 1.A.6) family.</text>
</comment>
<evidence type="ECO:0000256" key="11">
    <source>
        <dbReference type="RuleBase" id="RU000679"/>
    </source>
</evidence>
<evidence type="ECO:0000256" key="5">
    <source>
        <dbReference type="ARBA" id="ARBA00022989"/>
    </source>
</evidence>
<accession>A0ABN7SVJ3</accession>
<evidence type="ECO:0000256" key="4">
    <source>
        <dbReference type="ARBA" id="ARBA00022692"/>
    </source>
</evidence>
<name>A0ABN7SVJ3_OIKDI</name>
<evidence type="ECO:0000256" key="8">
    <source>
        <dbReference type="ARBA" id="ARBA00023136"/>
    </source>
</evidence>
<keyword evidence="8" id="KW-0472">Membrane</keyword>
<keyword evidence="10 11" id="KW-0407">Ion channel</keyword>
<dbReference type="Proteomes" id="UP001158576">
    <property type="component" value="Chromosome 2"/>
</dbReference>
<keyword evidence="6" id="KW-0915">Sodium</keyword>
<evidence type="ECO:0000256" key="9">
    <source>
        <dbReference type="ARBA" id="ARBA00023201"/>
    </source>
</evidence>
<proteinExistence type="inferred from homology"/>
<evidence type="ECO:0000256" key="1">
    <source>
        <dbReference type="ARBA" id="ARBA00004141"/>
    </source>
</evidence>